<protein>
    <submittedName>
        <fullName evidence="8">Ribosome maturation factor RimM</fullName>
    </submittedName>
</protein>
<keyword evidence="2" id="KW-0690">Ribosome biogenesis</keyword>
<dbReference type="PANTHER" id="PTHR33692">
    <property type="entry name" value="RIBOSOME MATURATION FACTOR RIMM"/>
    <property type="match status" value="1"/>
</dbReference>
<evidence type="ECO:0000256" key="4">
    <source>
        <dbReference type="ARBA" id="ARBA00023186"/>
    </source>
</evidence>
<dbReference type="EMBL" id="CP031038">
    <property type="protein sequence ID" value="QDZ21189.1"/>
    <property type="molecule type" value="Genomic_DNA"/>
</dbReference>
<name>A0A5B8MLA4_9CHLO</name>
<keyword evidence="1" id="KW-0963">Cytoplasm</keyword>
<dbReference type="GO" id="GO:0006364">
    <property type="term" value="P:rRNA processing"/>
    <property type="evidence" value="ECO:0007669"/>
    <property type="project" value="UniProtKB-KW"/>
</dbReference>
<keyword evidence="4" id="KW-0143">Chaperone</keyword>
<dbReference type="GO" id="GO:0043022">
    <property type="term" value="F:ribosome binding"/>
    <property type="evidence" value="ECO:0007669"/>
    <property type="project" value="InterPro"/>
</dbReference>
<dbReference type="InterPro" id="IPR036976">
    <property type="entry name" value="RimM_N_sf"/>
</dbReference>
<dbReference type="AlphaFoldDB" id="A0A5B8MLA4"/>
<feature type="domain" description="RimM N-terminal" evidence="6">
    <location>
        <begin position="50"/>
        <end position="142"/>
    </location>
</feature>
<keyword evidence="3" id="KW-0698">rRNA processing</keyword>
<dbReference type="PANTHER" id="PTHR33692:SF1">
    <property type="entry name" value="RIBOSOME MATURATION FACTOR RIMM"/>
    <property type="match status" value="1"/>
</dbReference>
<evidence type="ECO:0000256" key="3">
    <source>
        <dbReference type="ARBA" id="ARBA00022552"/>
    </source>
</evidence>
<dbReference type="InterPro" id="IPR011961">
    <property type="entry name" value="RimM"/>
</dbReference>
<dbReference type="InterPro" id="IPR009000">
    <property type="entry name" value="Transl_B-barrel_sf"/>
</dbReference>
<proteinExistence type="inferred from homology"/>
<evidence type="ECO:0000256" key="5">
    <source>
        <dbReference type="SAM" id="MobiDB-lite"/>
    </source>
</evidence>
<evidence type="ECO:0000259" key="6">
    <source>
        <dbReference type="Pfam" id="PF01782"/>
    </source>
</evidence>
<dbReference type="InterPro" id="IPR002676">
    <property type="entry name" value="RimM_N"/>
</dbReference>
<dbReference type="Proteomes" id="UP000316726">
    <property type="component" value="Chromosome 5"/>
</dbReference>
<sequence>MLARASPRAAEKRWRREGKRFGALGPRPPRRTARCRVAGEGEAGVEWVKVGVVTGAHGLRGEVRVKPLTDSAEDRFRPGKNSWLRRKASIFEESEDPVRMEIQFARTVTNRGQLAYLLKLDNVSSRDEAEAVKGHTLLVRTDERDELDGDSEFYAQDLVGLRARVRQEGGEEDPVDLGVVVDVFSGTGVHDTLDIEVCDSYSRRLGKEPEVEASKRKRAKVCVLVPFAREIVPVVDTQGGFCEIDPPAGLLEACLYTKKR</sequence>
<dbReference type="Pfam" id="PF24986">
    <property type="entry name" value="PRC_RimM"/>
    <property type="match status" value="1"/>
</dbReference>
<keyword evidence="9" id="KW-1185">Reference proteome</keyword>
<evidence type="ECO:0000313" key="9">
    <source>
        <dbReference type="Proteomes" id="UP000316726"/>
    </source>
</evidence>
<dbReference type="InterPro" id="IPR056792">
    <property type="entry name" value="PRC_RimM"/>
</dbReference>
<feature type="domain" description="Ribosome maturation factor RimM PRC barrel" evidence="7">
    <location>
        <begin position="156"/>
        <end position="250"/>
    </location>
</feature>
<dbReference type="NCBIfam" id="TIGR02273">
    <property type="entry name" value="16S_RimM"/>
    <property type="match status" value="1"/>
</dbReference>
<dbReference type="Gene3D" id="2.30.30.240">
    <property type="entry name" value="PRC-barrel domain"/>
    <property type="match status" value="1"/>
</dbReference>
<evidence type="ECO:0000256" key="1">
    <source>
        <dbReference type="ARBA" id="ARBA00022490"/>
    </source>
</evidence>
<feature type="region of interest" description="Disordered" evidence="5">
    <location>
        <begin position="1"/>
        <end position="30"/>
    </location>
</feature>
<gene>
    <name evidence="8" type="ORF">A3770_05p37070</name>
</gene>
<evidence type="ECO:0000313" key="8">
    <source>
        <dbReference type="EMBL" id="QDZ21189.1"/>
    </source>
</evidence>
<reference evidence="8 9" key="1">
    <citation type="submission" date="2018-07" db="EMBL/GenBank/DDBJ databases">
        <title>The complete nuclear genome of the prasinophyte Chloropicon primus (CCMP1205).</title>
        <authorList>
            <person name="Pombert J.-F."/>
            <person name="Otis C."/>
            <person name="Turmel M."/>
            <person name="Lemieux C."/>
        </authorList>
    </citation>
    <scope>NUCLEOTIDE SEQUENCE [LARGE SCALE GENOMIC DNA]</scope>
    <source>
        <strain evidence="8 9">CCMP1205</strain>
    </source>
</reference>
<dbReference type="Gene3D" id="2.40.30.60">
    <property type="entry name" value="RimM"/>
    <property type="match status" value="1"/>
</dbReference>
<dbReference type="STRING" id="1764295.A0A5B8MLA4"/>
<dbReference type="GO" id="GO:0005840">
    <property type="term" value="C:ribosome"/>
    <property type="evidence" value="ECO:0007669"/>
    <property type="project" value="InterPro"/>
</dbReference>
<dbReference type="Pfam" id="PF01782">
    <property type="entry name" value="RimM"/>
    <property type="match status" value="1"/>
</dbReference>
<evidence type="ECO:0000256" key="2">
    <source>
        <dbReference type="ARBA" id="ARBA00022517"/>
    </source>
</evidence>
<dbReference type="SUPFAM" id="SSF50447">
    <property type="entry name" value="Translation proteins"/>
    <property type="match status" value="1"/>
</dbReference>
<accession>A0A5B8MLA4</accession>
<evidence type="ECO:0000259" key="7">
    <source>
        <dbReference type="Pfam" id="PF24986"/>
    </source>
</evidence>
<dbReference type="OrthoDB" id="532420at2759"/>
<organism evidence="8 9">
    <name type="scientific">Chloropicon primus</name>
    <dbReference type="NCBI Taxonomy" id="1764295"/>
    <lineage>
        <taxon>Eukaryota</taxon>
        <taxon>Viridiplantae</taxon>
        <taxon>Chlorophyta</taxon>
        <taxon>Chloropicophyceae</taxon>
        <taxon>Chloropicales</taxon>
        <taxon>Chloropicaceae</taxon>
        <taxon>Chloropicon</taxon>
    </lineage>
</organism>
<dbReference type="HAMAP" id="MF_00014">
    <property type="entry name" value="Ribosome_mat_RimM"/>
    <property type="match status" value="1"/>
</dbReference>